<keyword evidence="6" id="KW-0804">Transcription</keyword>
<dbReference type="GO" id="GO:0005524">
    <property type="term" value="F:ATP binding"/>
    <property type="evidence" value="ECO:0007669"/>
    <property type="project" value="UniProtKB-KW"/>
</dbReference>
<dbReference type="PANTHER" id="PTHR32071">
    <property type="entry name" value="TRANSCRIPTIONAL REGULATORY PROTEIN"/>
    <property type="match status" value="1"/>
</dbReference>
<proteinExistence type="predicted"/>
<evidence type="ECO:0000256" key="2">
    <source>
        <dbReference type="ARBA" id="ARBA00022840"/>
    </source>
</evidence>
<dbReference type="InterPro" id="IPR027417">
    <property type="entry name" value="P-loop_NTPase"/>
</dbReference>
<dbReference type="Pfam" id="PF25601">
    <property type="entry name" value="AAA_lid_14"/>
    <property type="match status" value="1"/>
</dbReference>
<dbReference type="InterPro" id="IPR025662">
    <property type="entry name" value="Sigma_54_int_dom_ATP-bd_1"/>
</dbReference>
<feature type="domain" description="Sigma-54 factor interaction" evidence="7">
    <location>
        <begin position="14"/>
        <end position="243"/>
    </location>
</feature>
<organism evidence="8 9">
    <name type="scientific">Candidatus Desulfobia pelagia</name>
    <dbReference type="NCBI Taxonomy" id="2841692"/>
    <lineage>
        <taxon>Bacteria</taxon>
        <taxon>Pseudomonadati</taxon>
        <taxon>Thermodesulfobacteriota</taxon>
        <taxon>Desulfobulbia</taxon>
        <taxon>Desulfobulbales</taxon>
        <taxon>Desulfobulbaceae</taxon>
        <taxon>Candidatus Desulfobia</taxon>
    </lineage>
</organism>
<evidence type="ECO:0000313" key="9">
    <source>
        <dbReference type="Proteomes" id="UP000614424"/>
    </source>
</evidence>
<dbReference type="Gene3D" id="3.40.50.300">
    <property type="entry name" value="P-loop containing nucleotide triphosphate hydrolases"/>
    <property type="match status" value="1"/>
</dbReference>
<evidence type="ECO:0000256" key="5">
    <source>
        <dbReference type="ARBA" id="ARBA00023159"/>
    </source>
</evidence>
<dbReference type="InterPro" id="IPR009057">
    <property type="entry name" value="Homeodomain-like_sf"/>
</dbReference>
<dbReference type="FunFam" id="1.10.8.60:FF:000014">
    <property type="entry name" value="DNA-binding transcriptional regulator NtrC"/>
    <property type="match status" value="1"/>
</dbReference>
<dbReference type="PANTHER" id="PTHR32071:SF113">
    <property type="entry name" value="ALGINATE BIOSYNTHESIS TRANSCRIPTIONAL REGULATORY PROTEIN ALGB"/>
    <property type="match status" value="1"/>
</dbReference>
<dbReference type="GO" id="GO:0043565">
    <property type="term" value="F:sequence-specific DNA binding"/>
    <property type="evidence" value="ECO:0007669"/>
    <property type="project" value="InterPro"/>
</dbReference>
<dbReference type="Pfam" id="PF00158">
    <property type="entry name" value="Sigma54_activat"/>
    <property type="match status" value="1"/>
</dbReference>
<dbReference type="InterPro" id="IPR025944">
    <property type="entry name" value="Sigma_54_int_dom_CS"/>
</dbReference>
<dbReference type="PROSITE" id="PS00675">
    <property type="entry name" value="SIGMA54_INTERACT_1"/>
    <property type="match status" value="1"/>
</dbReference>
<dbReference type="PROSITE" id="PS00676">
    <property type="entry name" value="SIGMA54_INTERACT_2"/>
    <property type="match status" value="1"/>
</dbReference>
<keyword evidence="5" id="KW-0010">Activator</keyword>
<dbReference type="Gene3D" id="1.10.10.60">
    <property type="entry name" value="Homeodomain-like"/>
    <property type="match status" value="1"/>
</dbReference>
<reference evidence="8 9" key="1">
    <citation type="submission" date="2020-08" db="EMBL/GenBank/DDBJ databases">
        <title>Bridging the membrane lipid divide: bacteria of the FCB group superphylum have the potential to synthesize archaeal ether lipids.</title>
        <authorList>
            <person name="Villanueva L."/>
            <person name="Von Meijenfeldt F.A.B."/>
            <person name="Westbye A.B."/>
            <person name="Yadav S."/>
            <person name="Hopmans E.C."/>
            <person name="Dutilh B.E."/>
            <person name="Sinninghe Damste J.S."/>
        </authorList>
    </citation>
    <scope>NUCLEOTIDE SEQUENCE [LARGE SCALE GENOMIC DNA]</scope>
    <source>
        <strain evidence="8">NIOZ-UU47</strain>
    </source>
</reference>
<evidence type="ECO:0000256" key="1">
    <source>
        <dbReference type="ARBA" id="ARBA00022741"/>
    </source>
</evidence>
<dbReference type="Proteomes" id="UP000614424">
    <property type="component" value="Unassembled WGS sequence"/>
</dbReference>
<dbReference type="EMBL" id="JACNJZ010000054">
    <property type="protein sequence ID" value="MBC8316785.1"/>
    <property type="molecule type" value="Genomic_DNA"/>
</dbReference>
<comment type="caution">
    <text evidence="8">The sequence shown here is derived from an EMBL/GenBank/DDBJ whole genome shotgun (WGS) entry which is preliminary data.</text>
</comment>
<gene>
    <name evidence="8" type="ORF">H8E41_02700</name>
</gene>
<dbReference type="InterPro" id="IPR002197">
    <property type="entry name" value="HTH_Fis"/>
</dbReference>
<dbReference type="SMART" id="SM00382">
    <property type="entry name" value="AAA"/>
    <property type="match status" value="1"/>
</dbReference>
<dbReference type="SUPFAM" id="SSF46689">
    <property type="entry name" value="Homeodomain-like"/>
    <property type="match status" value="1"/>
</dbReference>
<sequence length="330" mass="37408">MDTAESSPYLFADIIAQSSIMQAIFKTITKIADYKTTVLITGESGTGKELIAKAIHYSSSRRDMPMVDVNCGGIPETLLESELFGHAKGAFTDAYKIRKGLFEEADKGTLFLDEMGELPLALQVKLLRALQEEEIRPLGDSKSVKVDVRIVAATARNLADMVNKRLFREDLFYRINVLTIVVPPLRDRREDIPLLIEHFIKKFNKRLRLKITGVSEDCMHRLIHHSWPGNVRELENVIERSMVLSEGNELTTEFLPGELADRQSSQTDELLFWDTLSIKINSKKLEKQLIVKALIKTKGNKTRAAALLELSLPALLYKIKEYDVNYEELS</sequence>
<dbReference type="InterPro" id="IPR002078">
    <property type="entry name" value="Sigma_54_int"/>
</dbReference>
<keyword evidence="2" id="KW-0067">ATP-binding</keyword>
<dbReference type="PROSITE" id="PS50045">
    <property type="entry name" value="SIGMA54_INTERACT_4"/>
    <property type="match status" value="1"/>
</dbReference>
<keyword evidence="3" id="KW-0805">Transcription regulation</keyword>
<dbReference type="Gene3D" id="1.10.8.60">
    <property type="match status" value="1"/>
</dbReference>
<evidence type="ECO:0000256" key="3">
    <source>
        <dbReference type="ARBA" id="ARBA00023015"/>
    </source>
</evidence>
<keyword evidence="4" id="KW-0238">DNA-binding</keyword>
<dbReference type="PROSITE" id="PS00688">
    <property type="entry name" value="SIGMA54_INTERACT_3"/>
    <property type="match status" value="1"/>
</dbReference>
<evidence type="ECO:0000313" key="8">
    <source>
        <dbReference type="EMBL" id="MBC8316785.1"/>
    </source>
</evidence>
<evidence type="ECO:0000256" key="6">
    <source>
        <dbReference type="ARBA" id="ARBA00023163"/>
    </source>
</evidence>
<dbReference type="Pfam" id="PF02954">
    <property type="entry name" value="HTH_8"/>
    <property type="match status" value="1"/>
</dbReference>
<dbReference type="GO" id="GO:0006355">
    <property type="term" value="P:regulation of DNA-templated transcription"/>
    <property type="evidence" value="ECO:0007669"/>
    <property type="project" value="InterPro"/>
</dbReference>
<dbReference type="InterPro" id="IPR025943">
    <property type="entry name" value="Sigma_54_int_dom_ATP-bd_2"/>
</dbReference>
<keyword evidence="1" id="KW-0547">Nucleotide-binding</keyword>
<protein>
    <submittedName>
        <fullName evidence="8">Sigma-54-dependent Fis family transcriptional regulator</fullName>
    </submittedName>
</protein>
<evidence type="ECO:0000256" key="4">
    <source>
        <dbReference type="ARBA" id="ARBA00023125"/>
    </source>
</evidence>
<dbReference type="AlphaFoldDB" id="A0A8J6NAR1"/>
<dbReference type="InterPro" id="IPR058031">
    <property type="entry name" value="AAA_lid_NorR"/>
</dbReference>
<dbReference type="InterPro" id="IPR003593">
    <property type="entry name" value="AAA+_ATPase"/>
</dbReference>
<dbReference type="PRINTS" id="PR01590">
    <property type="entry name" value="HTHFIS"/>
</dbReference>
<evidence type="ECO:0000259" key="7">
    <source>
        <dbReference type="PROSITE" id="PS50045"/>
    </source>
</evidence>
<accession>A0A8J6NAR1</accession>
<dbReference type="FunFam" id="3.40.50.300:FF:000006">
    <property type="entry name" value="DNA-binding transcriptional regulator NtrC"/>
    <property type="match status" value="1"/>
</dbReference>
<dbReference type="SUPFAM" id="SSF52540">
    <property type="entry name" value="P-loop containing nucleoside triphosphate hydrolases"/>
    <property type="match status" value="1"/>
</dbReference>
<dbReference type="CDD" id="cd00009">
    <property type="entry name" value="AAA"/>
    <property type="match status" value="1"/>
</dbReference>
<name>A0A8J6NAR1_9BACT</name>